<gene>
    <name evidence="4" type="ORF">Thini_0917</name>
</gene>
<dbReference type="Proteomes" id="UP000005317">
    <property type="component" value="Unassembled WGS sequence"/>
</dbReference>
<feature type="signal peptide" evidence="2">
    <location>
        <begin position="1"/>
        <end position="32"/>
    </location>
</feature>
<organism evidence="4 5">
    <name type="scientific">Thiothrix nivea (strain ATCC 35100 / DSM 5205 / JP2)</name>
    <dbReference type="NCBI Taxonomy" id="870187"/>
    <lineage>
        <taxon>Bacteria</taxon>
        <taxon>Pseudomonadati</taxon>
        <taxon>Pseudomonadota</taxon>
        <taxon>Gammaproteobacteria</taxon>
        <taxon>Thiotrichales</taxon>
        <taxon>Thiotrichaceae</taxon>
        <taxon>Thiothrix</taxon>
    </lineage>
</organism>
<feature type="chain" id="PRO_5024828000" description="DUF306 domain-containing protein" evidence="2">
    <location>
        <begin position="33"/>
        <end position="208"/>
    </location>
</feature>
<evidence type="ECO:0000313" key="4">
    <source>
        <dbReference type="EMBL" id="EIJ33542.1"/>
    </source>
</evidence>
<proteinExistence type="predicted"/>
<dbReference type="InterPro" id="IPR005184">
    <property type="entry name" value="DUF306_Meta_HslJ"/>
</dbReference>
<feature type="region of interest" description="Disordered" evidence="1">
    <location>
        <begin position="180"/>
        <end position="208"/>
    </location>
</feature>
<accession>A0A656HBL9</accession>
<keyword evidence="2" id="KW-0732">Signal</keyword>
<dbReference type="AlphaFoldDB" id="A0A656HBL9"/>
<dbReference type="Gene3D" id="2.40.128.270">
    <property type="match status" value="1"/>
</dbReference>
<evidence type="ECO:0000259" key="3">
    <source>
        <dbReference type="Pfam" id="PF03724"/>
    </source>
</evidence>
<feature type="compositionally biased region" description="Polar residues" evidence="1">
    <location>
        <begin position="198"/>
        <end position="208"/>
    </location>
</feature>
<sequence length="208" mass="21858" precursor="true">MKMNHTSSGLFVHARRALLMLPLVLLSTQVLAETSATPPPAANSAGVTALPEGACPLNSGGPSLLGTRWRLLSVYGNQVPQELEITMLVGENDLNGFGGCNQYDANFQRVGHTGFKINKIAKGQDGCPVLRPAPGMPTINVGDWEGSYIRTLQRAGSVEQVGNTLHFYNRSGEPSVIFAKKYGSSPEAEPALPPAGSTPESGASGNAQ</sequence>
<reference evidence="5" key="1">
    <citation type="journal article" date="2011" name="Stand. Genomic Sci.">
        <title>Genome sequence of the filamentous, gliding Thiothrix nivea neotype strain (JP2(T)).</title>
        <authorList>
            <person name="Lapidus A."/>
            <person name="Nolan M."/>
            <person name="Lucas S."/>
            <person name="Glavina Del Rio T."/>
            <person name="Tice H."/>
            <person name="Cheng J.F."/>
            <person name="Tapia R."/>
            <person name="Han C."/>
            <person name="Goodwin L."/>
            <person name="Pitluck S."/>
            <person name="Liolios K."/>
            <person name="Pagani I."/>
            <person name="Ivanova N."/>
            <person name="Huntemann M."/>
            <person name="Mavromatis K."/>
            <person name="Mikhailova N."/>
            <person name="Pati A."/>
            <person name="Chen A."/>
            <person name="Palaniappan K."/>
            <person name="Land M."/>
            <person name="Brambilla E.M."/>
            <person name="Rohde M."/>
            <person name="Abt B."/>
            <person name="Verbarg S."/>
            <person name="Goker M."/>
            <person name="Bristow J."/>
            <person name="Eisen J.A."/>
            <person name="Markowitz V."/>
            <person name="Hugenholtz P."/>
            <person name="Kyrpides N.C."/>
            <person name="Klenk H.P."/>
            <person name="Woyke T."/>
        </authorList>
    </citation>
    <scope>NUCLEOTIDE SEQUENCE [LARGE SCALE GENOMIC DNA]</scope>
    <source>
        <strain evidence="5">ATCC 35100 / DSM 5205 / JP2</strain>
    </source>
</reference>
<keyword evidence="5" id="KW-1185">Reference proteome</keyword>
<evidence type="ECO:0000256" key="2">
    <source>
        <dbReference type="SAM" id="SignalP"/>
    </source>
</evidence>
<evidence type="ECO:0000313" key="5">
    <source>
        <dbReference type="Proteomes" id="UP000005317"/>
    </source>
</evidence>
<dbReference type="InterPro" id="IPR038670">
    <property type="entry name" value="HslJ-like_sf"/>
</dbReference>
<feature type="domain" description="DUF306" evidence="3">
    <location>
        <begin position="64"/>
        <end position="178"/>
    </location>
</feature>
<name>A0A656HBL9_THINJ</name>
<feature type="compositionally biased region" description="Low complexity" evidence="1">
    <location>
        <begin position="183"/>
        <end position="197"/>
    </location>
</feature>
<dbReference type="EMBL" id="JH651384">
    <property type="protein sequence ID" value="EIJ33542.1"/>
    <property type="molecule type" value="Genomic_DNA"/>
</dbReference>
<dbReference type="Pfam" id="PF03724">
    <property type="entry name" value="META"/>
    <property type="match status" value="1"/>
</dbReference>
<protein>
    <recommendedName>
        <fullName evidence="3">DUF306 domain-containing protein</fullName>
    </recommendedName>
</protein>
<evidence type="ECO:0000256" key="1">
    <source>
        <dbReference type="SAM" id="MobiDB-lite"/>
    </source>
</evidence>